<dbReference type="RefSeq" id="WP_131309225.1">
    <property type="nucleotide sequence ID" value="NZ_SJFN01000013.1"/>
</dbReference>
<gene>
    <name evidence="2" type="ORF">EYW49_10240</name>
</gene>
<accession>A0A4Q9VSS0</accession>
<dbReference type="AlphaFoldDB" id="A0A4Q9VSS0"/>
<reference evidence="2 3" key="1">
    <citation type="submission" date="2019-02" db="EMBL/GenBank/DDBJ databases">
        <title>Siculibacillus lacustris gen. nov., sp. nov., a new rosette-forming bacterium isolated from a freshwater crater lake (Lake St. Ana, Romania).</title>
        <authorList>
            <person name="Felfoldi T."/>
            <person name="Marton Z."/>
            <person name="Szabo A."/>
            <person name="Mentes A."/>
            <person name="Boka K."/>
            <person name="Marialigeti K."/>
            <person name="Mathe I."/>
            <person name="Koncz M."/>
            <person name="Schumann P."/>
            <person name="Toth E."/>
        </authorList>
    </citation>
    <scope>NUCLEOTIDE SEQUENCE [LARGE SCALE GENOMIC DNA]</scope>
    <source>
        <strain evidence="2 3">SA-279</strain>
    </source>
</reference>
<evidence type="ECO:0000313" key="3">
    <source>
        <dbReference type="Proteomes" id="UP000292781"/>
    </source>
</evidence>
<evidence type="ECO:0000256" key="1">
    <source>
        <dbReference type="SAM" id="MobiDB-lite"/>
    </source>
</evidence>
<dbReference type="Proteomes" id="UP000292781">
    <property type="component" value="Unassembled WGS sequence"/>
</dbReference>
<organism evidence="2 3">
    <name type="scientific">Siculibacillus lacustris</name>
    <dbReference type="NCBI Taxonomy" id="1549641"/>
    <lineage>
        <taxon>Bacteria</taxon>
        <taxon>Pseudomonadati</taxon>
        <taxon>Pseudomonadota</taxon>
        <taxon>Alphaproteobacteria</taxon>
        <taxon>Hyphomicrobiales</taxon>
        <taxon>Ancalomicrobiaceae</taxon>
        <taxon>Siculibacillus</taxon>
    </lineage>
</organism>
<protein>
    <submittedName>
        <fullName evidence="2">Uncharacterized protein</fullName>
    </submittedName>
</protein>
<dbReference type="EMBL" id="SJFN01000013">
    <property type="protein sequence ID" value="TBW37983.1"/>
    <property type="molecule type" value="Genomic_DNA"/>
</dbReference>
<keyword evidence="3" id="KW-1185">Reference proteome</keyword>
<name>A0A4Q9VSS0_9HYPH</name>
<comment type="caution">
    <text evidence="2">The sequence shown here is derived from an EMBL/GenBank/DDBJ whole genome shotgun (WGS) entry which is preliminary data.</text>
</comment>
<sequence>MTVLIRSTTPPPPVPTASRGCGGRADFADFVGAPAEIDTSDDPKLRAPQRSEGIGSDNLVGEVSAATGSRVSIA</sequence>
<proteinExistence type="predicted"/>
<feature type="region of interest" description="Disordered" evidence="1">
    <location>
        <begin position="1"/>
        <end position="61"/>
    </location>
</feature>
<evidence type="ECO:0000313" key="2">
    <source>
        <dbReference type="EMBL" id="TBW37983.1"/>
    </source>
</evidence>